<evidence type="ECO:0000256" key="3">
    <source>
        <dbReference type="ARBA" id="ARBA00022737"/>
    </source>
</evidence>
<dbReference type="STRING" id="7234.B4G827"/>
<comment type="subcellular location">
    <subcellularLocation>
        <location evidence="1">Mitochondrion</location>
    </subcellularLocation>
</comment>
<evidence type="ECO:0000256" key="7">
    <source>
        <dbReference type="SAM" id="MobiDB-lite"/>
    </source>
</evidence>
<dbReference type="HOGENOM" id="CLU_057135_0_0_1"/>
<proteinExistence type="inferred from homology"/>
<evidence type="ECO:0000256" key="4">
    <source>
        <dbReference type="ARBA" id="ARBA00022803"/>
    </source>
</evidence>
<dbReference type="Pfam" id="PF13424">
    <property type="entry name" value="TPR_12"/>
    <property type="match status" value="1"/>
</dbReference>
<dbReference type="SUPFAM" id="SSF48452">
    <property type="entry name" value="TPR-like"/>
    <property type="match status" value="2"/>
</dbReference>
<keyword evidence="3" id="KW-0677">Repeat</keyword>
<gene>
    <name evidence="8" type="primary">Dper\GL19222</name>
    <name evidence="8" type="ORF">Dper_GL19222</name>
</gene>
<evidence type="ECO:0000256" key="2">
    <source>
        <dbReference type="ARBA" id="ARBA00008219"/>
    </source>
</evidence>
<keyword evidence="6" id="KW-0496">Mitochondrion</keyword>
<accession>B4G827</accession>
<dbReference type="GO" id="GO:0005743">
    <property type="term" value="C:mitochondrial inner membrane"/>
    <property type="evidence" value="ECO:0007669"/>
    <property type="project" value="TreeGrafter"/>
</dbReference>
<evidence type="ECO:0000313" key="9">
    <source>
        <dbReference type="Proteomes" id="UP000008744"/>
    </source>
</evidence>
<dbReference type="Proteomes" id="UP000008744">
    <property type="component" value="Unassembled WGS sequence"/>
</dbReference>
<keyword evidence="5" id="KW-0809">Transit peptide</keyword>
<dbReference type="eggNOG" id="KOG1840">
    <property type="taxonomic scope" value="Eukaryota"/>
</dbReference>
<dbReference type="OrthoDB" id="5986190at2759"/>
<dbReference type="KEGG" id="dpe:6589553"/>
<dbReference type="PANTHER" id="PTHR13143">
    <property type="entry name" value="TETRATRICOPEPTIDE REPEAT PROTEIN 19"/>
    <property type="match status" value="1"/>
</dbReference>
<keyword evidence="9" id="KW-1185">Reference proteome</keyword>
<dbReference type="AlphaFoldDB" id="B4G827"/>
<comment type="similarity">
    <text evidence="2">Belongs to the TTC19 family.</text>
</comment>
<dbReference type="Gene3D" id="1.25.40.10">
    <property type="entry name" value="Tetratricopeptide repeat domain"/>
    <property type="match status" value="2"/>
</dbReference>
<sequence length="370" mass="41828">MIVTNISKLTQVMARLRVGPSPREYGQMSKFRRTINQQRSESGFSSPCPNVGRHQHHGTGSASGNAYRGTALAFTAAFTFNLFGNSDNDKEETPEEKLINQIKRSILCVQREQYDKAEQMLHLALRMAQDLQSKDGITYVYDVMANLAMEREQFKKAEKIFTDVMKRLFADGHTEESPKILHISSKIAHMSQLQGDLEKSYQGFVWTLQQLAKLLEKVPEDKDIQELYGLTKNWFGQLLMKQGKYTEAKNLFKEAFDTLCDVYGAVNDASVTILNNISVAYVNLENYTEAKETLMQAMALAKELKDVSQEGVLLANLGLVYLREGLMQQAEQSCKLAWKMGQQHKNPDAIEQAEYCLNEIKATINGTKGK</sequence>
<protein>
    <submittedName>
        <fullName evidence="8">GL19222</fullName>
    </submittedName>
</protein>
<evidence type="ECO:0000256" key="6">
    <source>
        <dbReference type="ARBA" id="ARBA00023128"/>
    </source>
</evidence>
<evidence type="ECO:0000256" key="1">
    <source>
        <dbReference type="ARBA" id="ARBA00004173"/>
    </source>
</evidence>
<reference evidence="8 9" key="1">
    <citation type="journal article" date="2007" name="Nature">
        <title>Evolution of genes and genomes on the Drosophila phylogeny.</title>
        <authorList>
            <consortium name="Drosophila 12 Genomes Consortium"/>
            <person name="Clark A.G."/>
            <person name="Eisen M.B."/>
            <person name="Smith D.R."/>
            <person name="Bergman C.M."/>
            <person name="Oliver B."/>
            <person name="Markow T.A."/>
            <person name="Kaufman T.C."/>
            <person name="Kellis M."/>
            <person name="Gelbart W."/>
            <person name="Iyer V.N."/>
            <person name="Pollard D.A."/>
            <person name="Sackton T.B."/>
            <person name="Larracuente A.M."/>
            <person name="Singh N.D."/>
            <person name="Abad J.P."/>
            <person name="Abt D.N."/>
            <person name="Adryan B."/>
            <person name="Aguade M."/>
            <person name="Akashi H."/>
            <person name="Anderson W.W."/>
            <person name="Aquadro C.F."/>
            <person name="Ardell D.H."/>
            <person name="Arguello R."/>
            <person name="Artieri C.G."/>
            <person name="Barbash D.A."/>
            <person name="Barker D."/>
            <person name="Barsanti P."/>
            <person name="Batterham P."/>
            <person name="Batzoglou S."/>
            <person name="Begun D."/>
            <person name="Bhutkar A."/>
            <person name="Blanco E."/>
            <person name="Bosak S.A."/>
            <person name="Bradley R.K."/>
            <person name="Brand A.D."/>
            <person name="Brent M.R."/>
            <person name="Brooks A.N."/>
            <person name="Brown R.H."/>
            <person name="Butlin R.K."/>
            <person name="Caggese C."/>
            <person name="Calvi B.R."/>
            <person name="Bernardo de Carvalho A."/>
            <person name="Caspi A."/>
            <person name="Castrezana S."/>
            <person name="Celniker S.E."/>
            <person name="Chang J.L."/>
            <person name="Chapple C."/>
            <person name="Chatterji S."/>
            <person name="Chinwalla A."/>
            <person name="Civetta A."/>
            <person name="Clifton S.W."/>
            <person name="Comeron J.M."/>
            <person name="Costello J.C."/>
            <person name="Coyne J.A."/>
            <person name="Daub J."/>
            <person name="David R.G."/>
            <person name="Delcher A.L."/>
            <person name="Delehaunty K."/>
            <person name="Do C.B."/>
            <person name="Ebling H."/>
            <person name="Edwards K."/>
            <person name="Eickbush T."/>
            <person name="Evans J.D."/>
            <person name="Filipski A."/>
            <person name="Findeiss S."/>
            <person name="Freyhult E."/>
            <person name="Fulton L."/>
            <person name="Fulton R."/>
            <person name="Garcia A.C."/>
            <person name="Gardiner A."/>
            <person name="Garfield D.A."/>
            <person name="Garvin B.E."/>
            <person name="Gibson G."/>
            <person name="Gilbert D."/>
            <person name="Gnerre S."/>
            <person name="Godfrey J."/>
            <person name="Good R."/>
            <person name="Gotea V."/>
            <person name="Gravely B."/>
            <person name="Greenberg A.J."/>
            <person name="Griffiths-Jones S."/>
            <person name="Gross S."/>
            <person name="Guigo R."/>
            <person name="Gustafson E.A."/>
            <person name="Haerty W."/>
            <person name="Hahn M.W."/>
            <person name="Halligan D.L."/>
            <person name="Halpern A.L."/>
            <person name="Halter G.M."/>
            <person name="Han M.V."/>
            <person name="Heger A."/>
            <person name="Hillier L."/>
            <person name="Hinrichs A.S."/>
            <person name="Holmes I."/>
            <person name="Hoskins R.A."/>
            <person name="Hubisz M.J."/>
            <person name="Hultmark D."/>
            <person name="Huntley M.A."/>
            <person name="Jaffe D.B."/>
            <person name="Jagadeeshan S."/>
            <person name="Jeck W.R."/>
            <person name="Johnson J."/>
            <person name="Jones C.D."/>
            <person name="Jordan W.C."/>
            <person name="Karpen G.H."/>
            <person name="Kataoka E."/>
            <person name="Keightley P.D."/>
            <person name="Kheradpour P."/>
            <person name="Kirkness E.F."/>
            <person name="Koerich L.B."/>
            <person name="Kristiansen K."/>
            <person name="Kudrna D."/>
            <person name="Kulathinal R.J."/>
            <person name="Kumar S."/>
            <person name="Kwok R."/>
            <person name="Lander E."/>
            <person name="Langley C.H."/>
            <person name="Lapoint R."/>
            <person name="Lazzaro B.P."/>
            <person name="Lee S.J."/>
            <person name="Levesque L."/>
            <person name="Li R."/>
            <person name="Lin C.F."/>
            <person name="Lin M.F."/>
            <person name="Lindblad-Toh K."/>
            <person name="Llopart A."/>
            <person name="Long M."/>
            <person name="Low L."/>
            <person name="Lozovsky E."/>
            <person name="Lu J."/>
            <person name="Luo M."/>
            <person name="Machado C.A."/>
            <person name="Makalowski W."/>
            <person name="Marzo M."/>
            <person name="Matsuda M."/>
            <person name="Matzkin L."/>
            <person name="McAllister B."/>
            <person name="McBride C.S."/>
            <person name="McKernan B."/>
            <person name="McKernan K."/>
            <person name="Mendez-Lago M."/>
            <person name="Minx P."/>
            <person name="Mollenhauer M.U."/>
            <person name="Montooth K."/>
            <person name="Mount S.M."/>
            <person name="Mu X."/>
            <person name="Myers E."/>
            <person name="Negre B."/>
            <person name="Newfeld S."/>
            <person name="Nielsen R."/>
            <person name="Noor M.A."/>
            <person name="O'Grady P."/>
            <person name="Pachter L."/>
            <person name="Papaceit M."/>
            <person name="Parisi M.J."/>
            <person name="Parisi M."/>
            <person name="Parts L."/>
            <person name="Pedersen J.S."/>
            <person name="Pesole G."/>
            <person name="Phillippy A.M."/>
            <person name="Ponting C.P."/>
            <person name="Pop M."/>
            <person name="Porcelli D."/>
            <person name="Powell J.R."/>
            <person name="Prohaska S."/>
            <person name="Pruitt K."/>
            <person name="Puig M."/>
            <person name="Quesneville H."/>
            <person name="Ram K.R."/>
            <person name="Rand D."/>
            <person name="Rasmussen M.D."/>
            <person name="Reed L.K."/>
            <person name="Reenan R."/>
            <person name="Reily A."/>
            <person name="Remington K.A."/>
            <person name="Rieger T.T."/>
            <person name="Ritchie M.G."/>
            <person name="Robin C."/>
            <person name="Rogers Y.H."/>
            <person name="Rohde C."/>
            <person name="Rozas J."/>
            <person name="Rubenfield M.J."/>
            <person name="Ruiz A."/>
            <person name="Russo S."/>
            <person name="Salzberg S.L."/>
            <person name="Sanchez-Gracia A."/>
            <person name="Saranga D.J."/>
            <person name="Sato H."/>
            <person name="Schaeffer S.W."/>
            <person name="Schatz M.C."/>
            <person name="Schlenke T."/>
            <person name="Schwartz R."/>
            <person name="Segarra C."/>
            <person name="Singh R.S."/>
            <person name="Sirot L."/>
            <person name="Sirota M."/>
            <person name="Sisneros N.B."/>
            <person name="Smith C.D."/>
            <person name="Smith T.F."/>
            <person name="Spieth J."/>
            <person name="Stage D.E."/>
            <person name="Stark A."/>
            <person name="Stephan W."/>
            <person name="Strausberg R.L."/>
            <person name="Strempel S."/>
            <person name="Sturgill D."/>
            <person name="Sutton G."/>
            <person name="Sutton G.G."/>
            <person name="Tao W."/>
            <person name="Teichmann S."/>
            <person name="Tobari Y.N."/>
            <person name="Tomimura Y."/>
            <person name="Tsolas J.M."/>
            <person name="Valente V.L."/>
            <person name="Venter E."/>
            <person name="Venter J.C."/>
            <person name="Vicario S."/>
            <person name="Vieira F.G."/>
            <person name="Vilella A.J."/>
            <person name="Villasante A."/>
            <person name="Walenz B."/>
            <person name="Wang J."/>
            <person name="Wasserman M."/>
            <person name="Watts T."/>
            <person name="Wilson D."/>
            <person name="Wilson R.K."/>
            <person name="Wing R.A."/>
            <person name="Wolfner M.F."/>
            <person name="Wong A."/>
            <person name="Wong G.K."/>
            <person name="Wu C.I."/>
            <person name="Wu G."/>
            <person name="Yamamoto D."/>
            <person name="Yang H.P."/>
            <person name="Yang S.P."/>
            <person name="Yorke J.A."/>
            <person name="Yoshida K."/>
            <person name="Zdobnov E."/>
            <person name="Zhang P."/>
            <person name="Zhang Y."/>
            <person name="Zimin A.V."/>
            <person name="Baldwin J."/>
            <person name="Abdouelleil A."/>
            <person name="Abdulkadir J."/>
            <person name="Abebe A."/>
            <person name="Abera B."/>
            <person name="Abreu J."/>
            <person name="Acer S.C."/>
            <person name="Aftuck L."/>
            <person name="Alexander A."/>
            <person name="An P."/>
            <person name="Anderson E."/>
            <person name="Anderson S."/>
            <person name="Arachi H."/>
            <person name="Azer M."/>
            <person name="Bachantsang P."/>
            <person name="Barry A."/>
            <person name="Bayul T."/>
            <person name="Berlin A."/>
            <person name="Bessette D."/>
            <person name="Bloom T."/>
            <person name="Blye J."/>
            <person name="Boguslavskiy L."/>
            <person name="Bonnet C."/>
            <person name="Boukhgalter B."/>
            <person name="Bourzgui I."/>
            <person name="Brown A."/>
            <person name="Cahill P."/>
            <person name="Channer S."/>
            <person name="Cheshatsang Y."/>
            <person name="Chuda L."/>
            <person name="Citroen M."/>
            <person name="Collymore A."/>
            <person name="Cooke P."/>
            <person name="Costello M."/>
            <person name="D'Aco K."/>
            <person name="Daza R."/>
            <person name="De Haan G."/>
            <person name="DeGray S."/>
            <person name="DeMaso C."/>
            <person name="Dhargay N."/>
            <person name="Dooley K."/>
            <person name="Dooley E."/>
            <person name="Doricent M."/>
            <person name="Dorje P."/>
            <person name="Dorjee K."/>
            <person name="Dupes A."/>
            <person name="Elong R."/>
            <person name="Falk J."/>
            <person name="Farina A."/>
            <person name="Faro S."/>
            <person name="Ferguson D."/>
            <person name="Fisher S."/>
            <person name="Foley C.D."/>
            <person name="Franke A."/>
            <person name="Friedrich D."/>
            <person name="Gadbois L."/>
            <person name="Gearin G."/>
            <person name="Gearin C.R."/>
            <person name="Giannoukos G."/>
            <person name="Goode T."/>
            <person name="Graham J."/>
            <person name="Grandbois E."/>
            <person name="Grewal S."/>
            <person name="Gyaltsen K."/>
            <person name="Hafez N."/>
            <person name="Hagos B."/>
            <person name="Hall J."/>
            <person name="Henson C."/>
            <person name="Hollinger A."/>
            <person name="Honan T."/>
            <person name="Huard M.D."/>
            <person name="Hughes L."/>
            <person name="Hurhula B."/>
            <person name="Husby M.E."/>
            <person name="Kamat A."/>
            <person name="Kanga B."/>
            <person name="Kashin S."/>
            <person name="Khazanovich D."/>
            <person name="Kisner P."/>
            <person name="Lance K."/>
            <person name="Lara M."/>
            <person name="Lee W."/>
            <person name="Lennon N."/>
            <person name="Letendre F."/>
            <person name="LeVine R."/>
            <person name="Lipovsky A."/>
            <person name="Liu X."/>
            <person name="Liu J."/>
            <person name="Liu S."/>
            <person name="Lokyitsang T."/>
            <person name="Lokyitsang Y."/>
            <person name="Lubonja R."/>
            <person name="Lui A."/>
            <person name="MacDonald P."/>
            <person name="Magnisalis V."/>
            <person name="Maru K."/>
            <person name="Matthews C."/>
            <person name="McCusker W."/>
            <person name="McDonough S."/>
            <person name="Mehta T."/>
            <person name="Meldrim J."/>
            <person name="Meneus L."/>
            <person name="Mihai O."/>
            <person name="Mihalev A."/>
            <person name="Mihova T."/>
            <person name="Mittelman R."/>
            <person name="Mlenga V."/>
            <person name="Montmayeur A."/>
            <person name="Mulrain L."/>
            <person name="Navidi A."/>
            <person name="Naylor J."/>
            <person name="Negash T."/>
            <person name="Nguyen T."/>
            <person name="Nguyen N."/>
            <person name="Nicol R."/>
            <person name="Norbu C."/>
            <person name="Norbu N."/>
            <person name="Novod N."/>
            <person name="O'Neill B."/>
            <person name="Osman S."/>
            <person name="Markiewicz E."/>
            <person name="Oyono O.L."/>
            <person name="Patti C."/>
            <person name="Phunkhang P."/>
            <person name="Pierre F."/>
            <person name="Priest M."/>
            <person name="Raghuraman S."/>
            <person name="Rege F."/>
            <person name="Reyes R."/>
            <person name="Rise C."/>
            <person name="Rogov P."/>
            <person name="Ross K."/>
            <person name="Ryan E."/>
            <person name="Settipalli S."/>
            <person name="Shea T."/>
            <person name="Sherpa N."/>
            <person name="Shi L."/>
            <person name="Shih D."/>
            <person name="Sparrow T."/>
            <person name="Spaulding J."/>
            <person name="Stalker J."/>
            <person name="Stange-Thomann N."/>
            <person name="Stavropoulos S."/>
            <person name="Stone C."/>
            <person name="Strader C."/>
            <person name="Tesfaye S."/>
            <person name="Thomson T."/>
            <person name="Thoulutsang Y."/>
            <person name="Thoulutsang D."/>
            <person name="Topham K."/>
            <person name="Topping I."/>
            <person name="Tsamla T."/>
            <person name="Vassiliev H."/>
            <person name="Vo A."/>
            <person name="Wangchuk T."/>
            <person name="Wangdi T."/>
            <person name="Weiand M."/>
            <person name="Wilkinson J."/>
            <person name="Wilson A."/>
            <person name="Yadav S."/>
            <person name="Young G."/>
            <person name="Yu Q."/>
            <person name="Zembek L."/>
            <person name="Zhong D."/>
            <person name="Zimmer A."/>
            <person name="Zwirko Z."/>
            <person name="Jaffe D.B."/>
            <person name="Alvarez P."/>
            <person name="Brockman W."/>
            <person name="Butler J."/>
            <person name="Chin C."/>
            <person name="Gnerre S."/>
            <person name="Grabherr M."/>
            <person name="Kleber M."/>
            <person name="Mauceli E."/>
            <person name="MacCallum I."/>
        </authorList>
    </citation>
    <scope>NUCLEOTIDE SEQUENCE [LARGE SCALE GENOMIC DNA]</scope>
    <source>
        <strain evidence="9">MSH-3 / Tucson 14011-0111.49</strain>
    </source>
</reference>
<feature type="compositionally biased region" description="Polar residues" evidence="7">
    <location>
        <begin position="36"/>
        <end position="48"/>
    </location>
</feature>
<dbReference type="InterPro" id="IPR019734">
    <property type="entry name" value="TPR_rpt"/>
</dbReference>
<dbReference type="EMBL" id="CH479180">
    <property type="protein sequence ID" value="EDW28507.1"/>
    <property type="molecule type" value="Genomic_DNA"/>
</dbReference>
<evidence type="ECO:0000313" key="8">
    <source>
        <dbReference type="EMBL" id="EDW28507.1"/>
    </source>
</evidence>
<keyword evidence="4" id="KW-0802">TPR repeat</keyword>
<dbReference type="OMA" id="ANTYYEM"/>
<dbReference type="PANTHER" id="PTHR13143:SF6">
    <property type="entry name" value="TETRATRICOPEPTIDE REPEAT PROTEIN 19, MITOCHONDRIAL"/>
    <property type="match status" value="1"/>
</dbReference>
<dbReference type="SMR" id="B4G827"/>
<feature type="region of interest" description="Disordered" evidence="7">
    <location>
        <begin position="36"/>
        <end position="64"/>
    </location>
</feature>
<evidence type="ECO:0000256" key="5">
    <source>
        <dbReference type="ARBA" id="ARBA00022946"/>
    </source>
</evidence>
<dbReference type="InterPro" id="IPR040395">
    <property type="entry name" value="TTC19"/>
</dbReference>
<dbReference type="SMART" id="SM00028">
    <property type="entry name" value="TPR"/>
    <property type="match status" value="2"/>
</dbReference>
<organism evidence="9">
    <name type="scientific">Drosophila persimilis</name>
    <name type="common">Fruit fly</name>
    <dbReference type="NCBI Taxonomy" id="7234"/>
    <lineage>
        <taxon>Eukaryota</taxon>
        <taxon>Metazoa</taxon>
        <taxon>Ecdysozoa</taxon>
        <taxon>Arthropoda</taxon>
        <taxon>Hexapoda</taxon>
        <taxon>Insecta</taxon>
        <taxon>Pterygota</taxon>
        <taxon>Neoptera</taxon>
        <taxon>Endopterygota</taxon>
        <taxon>Diptera</taxon>
        <taxon>Brachycera</taxon>
        <taxon>Muscomorpha</taxon>
        <taxon>Ephydroidea</taxon>
        <taxon>Drosophilidae</taxon>
        <taxon>Drosophila</taxon>
        <taxon>Sophophora</taxon>
    </lineage>
</organism>
<dbReference type="PhylomeDB" id="B4G827"/>
<dbReference type="GO" id="GO:0034551">
    <property type="term" value="P:mitochondrial respiratory chain complex III assembly"/>
    <property type="evidence" value="ECO:0007669"/>
    <property type="project" value="EnsemblMetazoa"/>
</dbReference>
<dbReference type="InterPro" id="IPR011990">
    <property type="entry name" value="TPR-like_helical_dom_sf"/>
</dbReference>
<name>B4G827_DROPE</name>